<evidence type="ECO:0000313" key="2">
    <source>
        <dbReference type="Proteomes" id="UP001165960"/>
    </source>
</evidence>
<accession>A0ACC2RXE7</accession>
<evidence type="ECO:0000313" key="1">
    <source>
        <dbReference type="EMBL" id="KAJ9054716.1"/>
    </source>
</evidence>
<dbReference type="Proteomes" id="UP001165960">
    <property type="component" value="Unassembled WGS sequence"/>
</dbReference>
<name>A0ACC2RXE7_9FUNG</name>
<proteinExistence type="predicted"/>
<keyword evidence="2" id="KW-1185">Reference proteome</keyword>
<organism evidence="1 2">
    <name type="scientific">Entomophthora muscae</name>
    <dbReference type="NCBI Taxonomy" id="34485"/>
    <lineage>
        <taxon>Eukaryota</taxon>
        <taxon>Fungi</taxon>
        <taxon>Fungi incertae sedis</taxon>
        <taxon>Zoopagomycota</taxon>
        <taxon>Entomophthoromycotina</taxon>
        <taxon>Entomophthoromycetes</taxon>
        <taxon>Entomophthorales</taxon>
        <taxon>Entomophthoraceae</taxon>
        <taxon>Entomophthora</taxon>
    </lineage>
</organism>
<gene>
    <name evidence="1" type="ORF">DSO57_1011257</name>
</gene>
<dbReference type="EMBL" id="QTSX02006428">
    <property type="protein sequence ID" value="KAJ9054716.1"/>
    <property type="molecule type" value="Genomic_DNA"/>
</dbReference>
<sequence>MLCPAPDSYHLPTVPEGSTTPLQPSCCPPLPLTCLFTGYPPDPAGVRSTPKETLAAGPLVRAGDPEVSSHLGLGGQPGSSGMGKVIGACLVPISLPSLYPWLGEALVADDPTQPFEGGV</sequence>
<reference evidence="1" key="1">
    <citation type="submission" date="2022-04" db="EMBL/GenBank/DDBJ databases">
        <title>Genome of the entomopathogenic fungus Entomophthora muscae.</title>
        <authorList>
            <person name="Elya C."/>
            <person name="Lovett B.R."/>
            <person name="Lee E."/>
            <person name="Macias A.M."/>
            <person name="Hajek A.E."/>
            <person name="De Bivort B.L."/>
            <person name="Kasson M.T."/>
            <person name="De Fine Licht H.H."/>
            <person name="Stajich J.E."/>
        </authorList>
    </citation>
    <scope>NUCLEOTIDE SEQUENCE</scope>
    <source>
        <strain evidence="1">Berkeley</strain>
    </source>
</reference>
<protein>
    <submittedName>
        <fullName evidence="1">Uncharacterized protein</fullName>
    </submittedName>
</protein>
<comment type="caution">
    <text evidence="1">The sequence shown here is derived from an EMBL/GenBank/DDBJ whole genome shotgun (WGS) entry which is preliminary data.</text>
</comment>